<feature type="domain" description="DYW" evidence="5">
    <location>
        <begin position="721"/>
        <end position="819"/>
    </location>
</feature>
<dbReference type="InterPro" id="IPR032867">
    <property type="entry name" value="DYW_dom"/>
</dbReference>
<evidence type="ECO:0000256" key="1">
    <source>
        <dbReference type="ARBA" id="ARBA00006643"/>
    </source>
</evidence>
<feature type="repeat" description="PPR" evidence="4">
    <location>
        <begin position="302"/>
        <end position="338"/>
    </location>
</feature>
<feature type="repeat" description="PPR" evidence="4">
    <location>
        <begin position="63"/>
        <end position="93"/>
    </location>
</feature>
<dbReference type="InterPro" id="IPR011990">
    <property type="entry name" value="TPR-like_helical_dom_sf"/>
</dbReference>
<evidence type="ECO:0000313" key="6">
    <source>
        <dbReference type="EMBL" id="EPS60295.1"/>
    </source>
</evidence>
<dbReference type="InterPro" id="IPR046960">
    <property type="entry name" value="PPR_At4g14850-like_plant"/>
</dbReference>
<sequence length="819" mass="90625">LIRSAEDGCVEEAKSTLDFMLRSDFIPDRTVFTVLLKSCIRRRRFELGREVHSLVIESGIEFDAILFNSLISLYAKSGDWRKADEIFGSMGEMKDLVSWSAMVSCYSLNGLNSRAISLFIEMVISGENPNEYCFSGALRACWNREFAATGLVIFGFLTKTGHFHSDVSVGCALIETFAKGFADLDSAKKVFDEMPDKNSVTWTLIITRFAQLGCPEEAIELFLDMVIAGFQPDQYTFSSCLSACAELGSAAVGRQLHSWAIKNGSISDVCVGCSLVDMYVKSCLNGSVAESRKVFDAMLEHNVMSWTAIITGCAQNGGLPDEALRLYCRMMTEGTVKPNHFTFSAVLKACGDLFNPRLGEAIYGQSVKLGFATVNCVGNSLISMYTRNDRMDEARRAFEFLVHKNLVSYNALIDGYSKSTDSHEAFDLLNRVETSEFGIDAFTFASLLSGAASIGAVGKGEQLHGRLLKSGFESDLCVSNALISMYTRCGDLRSGFKIFDGIENRNIVSWTSIITGCAKHGFAETALELFHRMTETGIRPNDVTFVSILSACSHAGLVEEGWKYFRSMSEDHGMAPKVEHYACMVDILSRSGHLDRAMRFIDTMPYPPDALIWRTLLGACLVHGNVELGRLAARSILEKNPDDPAAHVLLSNLLASKGQWGEAAAIRKEMRSRNVVKEAGSSWIEVDATVHKFYAGDSKHPEAAAIYGELDRVVGEAKGMGYVPVTDGVVLQQDVEEEEEKERYVFQHSEKIALGYGLIRSRGGKGKKVLRIFKNLRVCGDCHNFIKFASMACGREIVVRDSNRFHHFKDGRCSCNDYW</sequence>
<dbReference type="InterPro" id="IPR046848">
    <property type="entry name" value="E_motif"/>
</dbReference>
<dbReference type="Proteomes" id="UP000015453">
    <property type="component" value="Unassembled WGS sequence"/>
</dbReference>
<dbReference type="Pfam" id="PF13041">
    <property type="entry name" value="PPR_2"/>
    <property type="match status" value="4"/>
</dbReference>
<dbReference type="PROSITE" id="PS51375">
    <property type="entry name" value="PPR"/>
    <property type="match status" value="8"/>
</dbReference>
<comment type="caution">
    <text evidence="6">The sequence shown here is derived from an EMBL/GenBank/DDBJ whole genome shotgun (WGS) entry which is preliminary data.</text>
</comment>
<dbReference type="FunFam" id="1.25.40.10:FF:000381">
    <property type="entry name" value="Pentatricopeptide repeat-containing protein"/>
    <property type="match status" value="1"/>
</dbReference>
<feature type="repeat" description="PPR" evidence="4">
    <location>
        <begin position="506"/>
        <end position="540"/>
    </location>
</feature>
<dbReference type="NCBIfam" id="TIGR00756">
    <property type="entry name" value="PPR"/>
    <property type="match status" value="6"/>
</dbReference>
<evidence type="ECO:0000256" key="2">
    <source>
        <dbReference type="ARBA" id="ARBA00022737"/>
    </source>
</evidence>
<dbReference type="PANTHER" id="PTHR47926">
    <property type="entry name" value="PENTATRICOPEPTIDE REPEAT-CONTAINING PROTEIN"/>
    <property type="match status" value="1"/>
</dbReference>
<dbReference type="Gene3D" id="1.25.40.10">
    <property type="entry name" value="Tetratricopeptide repeat domain"/>
    <property type="match status" value="6"/>
</dbReference>
<evidence type="ECO:0000256" key="3">
    <source>
        <dbReference type="ARBA" id="ARBA00061659"/>
    </source>
</evidence>
<protein>
    <recommendedName>
        <fullName evidence="5">DYW domain-containing protein</fullName>
    </recommendedName>
</protein>
<dbReference type="Pfam" id="PF20431">
    <property type="entry name" value="E_motif"/>
    <property type="match status" value="1"/>
</dbReference>
<dbReference type="Pfam" id="PF01535">
    <property type="entry name" value="PPR"/>
    <property type="match status" value="3"/>
</dbReference>
<dbReference type="InterPro" id="IPR002885">
    <property type="entry name" value="PPR_rpt"/>
</dbReference>
<dbReference type="Pfam" id="PF14432">
    <property type="entry name" value="DYW_deaminase"/>
    <property type="match status" value="1"/>
</dbReference>
<comment type="similarity">
    <text evidence="3">Belongs to the PPR family. PCMP-E subfamily.</text>
</comment>
<keyword evidence="7" id="KW-1185">Reference proteome</keyword>
<dbReference type="GO" id="GO:0005737">
    <property type="term" value="C:cytoplasm"/>
    <property type="evidence" value="ECO:0007669"/>
    <property type="project" value="UniProtKB-ARBA"/>
</dbReference>
<feature type="repeat" description="PPR" evidence="4">
    <location>
        <begin position="405"/>
        <end position="439"/>
    </location>
</feature>
<dbReference type="AlphaFoldDB" id="S8C0C1"/>
<dbReference type="GO" id="GO:0008270">
    <property type="term" value="F:zinc ion binding"/>
    <property type="evidence" value="ECO:0007669"/>
    <property type="project" value="InterPro"/>
</dbReference>
<keyword evidence="2" id="KW-0677">Repeat</keyword>
<feature type="non-terminal residue" evidence="6">
    <location>
        <position position="1"/>
    </location>
</feature>
<dbReference type="FunFam" id="1.25.40.10:FF:000798">
    <property type="entry name" value="Pentatricopeptide repeat-containing protein At3g49170, chloroplastic"/>
    <property type="match status" value="1"/>
</dbReference>
<dbReference type="PANTHER" id="PTHR47926:SF522">
    <property type="entry name" value="TETRATRICOPEPTIDE REPEAT-LIKE SUPERFAMILY PROTEIN"/>
    <property type="match status" value="1"/>
</dbReference>
<dbReference type="GO" id="GO:0003723">
    <property type="term" value="F:RNA binding"/>
    <property type="evidence" value="ECO:0007669"/>
    <property type="project" value="InterPro"/>
</dbReference>
<accession>S8C0C1</accession>
<dbReference type="EMBL" id="AUSU01007673">
    <property type="protein sequence ID" value="EPS60295.1"/>
    <property type="molecule type" value="Genomic_DNA"/>
</dbReference>
<proteinExistence type="inferred from homology"/>
<gene>
    <name evidence="6" type="ORF">M569_14504</name>
</gene>
<feature type="repeat" description="PPR" evidence="4">
    <location>
        <begin position="541"/>
        <end position="576"/>
    </location>
</feature>
<feature type="repeat" description="PPR" evidence="4">
    <location>
        <begin position="95"/>
        <end position="129"/>
    </location>
</feature>
<evidence type="ECO:0000259" key="5">
    <source>
        <dbReference type="Pfam" id="PF14432"/>
    </source>
</evidence>
<evidence type="ECO:0000256" key="4">
    <source>
        <dbReference type="PROSITE-ProRule" id="PRU00708"/>
    </source>
</evidence>
<comment type="similarity">
    <text evidence="1">Belongs to the PPR family. PCMP-H subfamily.</text>
</comment>
<feature type="repeat" description="PPR" evidence="4">
    <location>
        <begin position="440"/>
        <end position="474"/>
    </location>
</feature>
<dbReference type="FunFam" id="1.25.40.10:FF:000797">
    <property type="entry name" value="Pentatricopeptide repeat-containing protein chloroplastic"/>
    <property type="match status" value="1"/>
</dbReference>
<dbReference type="OrthoDB" id="733157at2759"/>
<evidence type="ECO:0000313" key="7">
    <source>
        <dbReference type="Proteomes" id="UP000015453"/>
    </source>
</evidence>
<dbReference type="FunFam" id="1.25.40.10:FF:000196">
    <property type="entry name" value="Pentatricopeptide repeat-containing protein At4g14850"/>
    <property type="match status" value="1"/>
</dbReference>
<feature type="repeat" description="PPR" evidence="4">
    <location>
        <begin position="198"/>
        <end position="232"/>
    </location>
</feature>
<dbReference type="SUPFAM" id="SSF48452">
    <property type="entry name" value="TPR-like"/>
    <property type="match status" value="1"/>
</dbReference>
<name>S8C0C1_9LAMI</name>
<organism evidence="6 7">
    <name type="scientific">Genlisea aurea</name>
    <dbReference type="NCBI Taxonomy" id="192259"/>
    <lineage>
        <taxon>Eukaryota</taxon>
        <taxon>Viridiplantae</taxon>
        <taxon>Streptophyta</taxon>
        <taxon>Embryophyta</taxon>
        <taxon>Tracheophyta</taxon>
        <taxon>Spermatophyta</taxon>
        <taxon>Magnoliopsida</taxon>
        <taxon>eudicotyledons</taxon>
        <taxon>Gunneridae</taxon>
        <taxon>Pentapetalae</taxon>
        <taxon>asterids</taxon>
        <taxon>lamiids</taxon>
        <taxon>Lamiales</taxon>
        <taxon>Lentibulariaceae</taxon>
        <taxon>Genlisea</taxon>
    </lineage>
</organism>
<reference evidence="6 7" key="1">
    <citation type="journal article" date="2013" name="BMC Genomics">
        <title>The miniature genome of a carnivorous plant Genlisea aurea contains a low number of genes and short non-coding sequences.</title>
        <authorList>
            <person name="Leushkin E.V."/>
            <person name="Sutormin R.A."/>
            <person name="Nabieva E.R."/>
            <person name="Penin A.A."/>
            <person name="Kondrashov A.S."/>
            <person name="Logacheva M.D."/>
        </authorList>
    </citation>
    <scope>NUCLEOTIDE SEQUENCE [LARGE SCALE GENOMIC DNA]</scope>
</reference>
<dbReference type="GO" id="GO:0009451">
    <property type="term" value="P:RNA modification"/>
    <property type="evidence" value="ECO:0007669"/>
    <property type="project" value="InterPro"/>
</dbReference>